<protein>
    <recommendedName>
        <fullName evidence="4">Aspartyl/asparaginy/proline hydroxylase domain-containing protein</fullName>
    </recommendedName>
</protein>
<accession>A0A8J5X339</accession>
<proteinExistence type="predicted"/>
<evidence type="ECO:0000256" key="1">
    <source>
        <dbReference type="SAM" id="SignalP"/>
    </source>
</evidence>
<dbReference type="EMBL" id="JAGTXO010000038">
    <property type="protein sequence ID" value="KAG8459671.1"/>
    <property type="molecule type" value="Genomic_DNA"/>
</dbReference>
<evidence type="ECO:0000313" key="3">
    <source>
        <dbReference type="Proteomes" id="UP000751190"/>
    </source>
</evidence>
<evidence type="ECO:0000313" key="2">
    <source>
        <dbReference type="EMBL" id="KAG8459671.1"/>
    </source>
</evidence>
<reference evidence="2" key="1">
    <citation type="submission" date="2021-05" db="EMBL/GenBank/DDBJ databases">
        <title>The genome of the haptophyte Pavlova lutheri (Diacronema luteri, Pavlovales) - a model for lipid biosynthesis in eukaryotic algae.</title>
        <authorList>
            <person name="Hulatt C.J."/>
            <person name="Posewitz M.C."/>
        </authorList>
    </citation>
    <scope>NUCLEOTIDE SEQUENCE</scope>
    <source>
        <strain evidence="2">NIVA-4/92</strain>
    </source>
</reference>
<feature type="signal peptide" evidence="1">
    <location>
        <begin position="1"/>
        <end position="17"/>
    </location>
</feature>
<sequence length="368" mass="40040">MLPFALGLAPRLPLLLCGDAPTPVLMPFASVDVWSRSLHGVNLRAAMSRLNAARRAHMCNARELHNDAAELFRAAGVEMNAAGVDFTIAILRGRLPVVDLPRFVNATAPLLELYIPGLHNVSSFAPRRVLFNDPQHVLVHARRFLAIDLPAMYPPRAAVDAIIGADLTARRLYDALQRDGALRVARFEGLDIAALRAAATPILNGLKQDPAASVWKVVPLEAQPIVHGWLSRNVSLRRALGAYATPALGKPLHMGALQLIYIFLHPVSSTTGRPTHVALGSHRLLHFSRLGYVDSRYDDAWVRKTYEVATMGGDTGGGLVLDVNALHRATLVGDARDAVVIDIVQQTTCERLAQNPQFVTKTSASRRC</sequence>
<gene>
    <name evidence="2" type="ORF">KFE25_003123</name>
</gene>
<organism evidence="2 3">
    <name type="scientific">Diacronema lutheri</name>
    <name type="common">Unicellular marine alga</name>
    <name type="synonym">Monochrysis lutheri</name>
    <dbReference type="NCBI Taxonomy" id="2081491"/>
    <lineage>
        <taxon>Eukaryota</taxon>
        <taxon>Haptista</taxon>
        <taxon>Haptophyta</taxon>
        <taxon>Pavlovophyceae</taxon>
        <taxon>Pavlovales</taxon>
        <taxon>Pavlovaceae</taxon>
        <taxon>Diacronema</taxon>
    </lineage>
</organism>
<evidence type="ECO:0008006" key="4">
    <source>
        <dbReference type="Google" id="ProtNLM"/>
    </source>
</evidence>
<keyword evidence="1" id="KW-0732">Signal</keyword>
<keyword evidence="3" id="KW-1185">Reference proteome</keyword>
<name>A0A8J5X339_DIALT</name>
<comment type="caution">
    <text evidence="2">The sequence shown here is derived from an EMBL/GenBank/DDBJ whole genome shotgun (WGS) entry which is preliminary data.</text>
</comment>
<feature type="chain" id="PRO_5035328222" description="Aspartyl/asparaginy/proline hydroxylase domain-containing protein" evidence="1">
    <location>
        <begin position="18"/>
        <end position="368"/>
    </location>
</feature>
<dbReference type="Proteomes" id="UP000751190">
    <property type="component" value="Unassembled WGS sequence"/>
</dbReference>
<dbReference type="AlphaFoldDB" id="A0A8J5X339"/>